<reference evidence="5" key="1">
    <citation type="submission" date="2023-07" db="EMBL/GenBank/DDBJ databases">
        <title>A chromosome-level genome assembly of Lolium multiflorum.</title>
        <authorList>
            <person name="Chen Y."/>
            <person name="Copetti D."/>
            <person name="Kolliker R."/>
            <person name="Studer B."/>
        </authorList>
    </citation>
    <scope>NUCLEOTIDE SEQUENCE</scope>
    <source>
        <strain evidence="5">02402/16</strain>
        <tissue evidence="5">Leaf</tissue>
    </source>
</reference>
<dbReference type="Gene3D" id="3.20.20.80">
    <property type="entry name" value="Glycosidases"/>
    <property type="match status" value="1"/>
</dbReference>
<evidence type="ECO:0000313" key="5">
    <source>
        <dbReference type="EMBL" id="KAK1681141.1"/>
    </source>
</evidence>
<accession>A0AAD8TEU5</accession>
<comment type="caution">
    <text evidence="5">The sequence shown here is derived from an EMBL/GenBank/DDBJ whole genome shotgun (WGS) entry which is preliminary data.</text>
</comment>
<name>A0AAD8TEU5_LOLMU</name>
<evidence type="ECO:0000256" key="2">
    <source>
        <dbReference type="ARBA" id="ARBA00022544"/>
    </source>
</evidence>
<evidence type="ECO:0000256" key="4">
    <source>
        <dbReference type="SAM" id="MobiDB-lite"/>
    </source>
</evidence>
<comment type="similarity">
    <text evidence="1">Belongs to the glycosyl hydrolase 13 family.</text>
</comment>
<dbReference type="Proteomes" id="UP001231189">
    <property type="component" value="Unassembled WGS sequence"/>
</dbReference>
<evidence type="ECO:0000256" key="1">
    <source>
        <dbReference type="ARBA" id="ARBA00008061"/>
    </source>
</evidence>
<proteinExistence type="inferred from homology"/>
<keyword evidence="6" id="KW-1185">Reference proteome</keyword>
<sequence>MVAATGGAGRGRRRADAGQSRDGNDRRRRWRRRPEAPGAARDGPVLGGSAVATTGGDEDQDPGRCIFPSLFSRHQGGAAGGRAGRAVAPERRRWEGGRHDRWLPEKAVTFVDNHDTGSTQGLWPFPADKVMQGYAYILTHPGLPCIIWFLYTYKAFALQLKLEPHSGAFGMPMWVPLIATSPLPCLKETLGGVSLLALCQHAGAFNLVDFSSASLLLAYWLLPGIGCLLQPPVKLLGSCAETEKLSGLCQLGRHLLLGADLVVPPQEEGGSCVGVSGEGGNWQGRVKKERYVKNRRDTEGTICDVDLVVTVAGDVILAWANHLFDNLIPIVRVWCGFQSSNPEDFVPIIFQCGPEQRLNGVLRTFGWWPVGCVGSVLRSKGDAVAYRMLPHIASNFCIAKITCAQMNCKWKSIWKFGHLLQAVGHRGPKQQVKQEAWWLVMGNVVGLELYGLKRISFADCMLNIHKQLPHTCHAQRLSLSSSNH</sequence>
<organism evidence="5 6">
    <name type="scientific">Lolium multiflorum</name>
    <name type="common">Italian ryegrass</name>
    <name type="synonym">Lolium perenne subsp. multiflorum</name>
    <dbReference type="NCBI Taxonomy" id="4521"/>
    <lineage>
        <taxon>Eukaryota</taxon>
        <taxon>Viridiplantae</taxon>
        <taxon>Streptophyta</taxon>
        <taxon>Embryophyta</taxon>
        <taxon>Tracheophyta</taxon>
        <taxon>Spermatophyta</taxon>
        <taxon>Magnoliopsida</taxon>
        <taxon>Liliopsida</taxon>
        <taxon>Poales</taxon>
        <taxon>Poaceae</taxon>
        <taxon>BOP clade</taxon>
        <taxon>Pooideae</taxon>
        <taxon>Poodae</taxon>
        <taxon>Poeae</taxon>
        <taxon>Poeae Chloroplast Group 2 (Poeae type)</taxon>
        <taxon>Loliodinae</taxon>
        <taxon>Loliinae</taxon>
        <taxon>Lolium</taxon>
    </lineage>
</organism>
<gene>
    <name evidence="5" type="ORF">QYE76_041989</name>
</gene>
<protein>
    <recommendedName>
        <fullName evidence="3">1,4-alpha-D-glucan glucanohydrolase</fullName>
    </recommendedName>
</protein>
<dbReference type="PANTHER" id="PTHR43447">
    <property type="entry name" value="ALPHA-AMYLASE"/>
    <property type="match status" value="1"/>
</dbReference>
<keyword evidence="2" id="KW-0309">Germination</keyword>
<dbReference type="AlphaFoldDB" id="A0AAD8TEU5"/>
<evidence type="ECO:0000313" key="6">
    <source>
        <dbReference type="Proteomes" id="UP001231189"/>
    </source>
</evidence>
<dbReference type="InterPro" id="IPR017853">
    <property type="entry name" value="GH"/>
</dbReference>
<feature type="region of interest" description="Disordered" evidence="4">
    <location>
        <begin position="1"/>
        <end position="64"/>
    </location>
</feature>
<dbReference type="SUPFAM" id="SSF51445">
    <property type="entry name" value="(Trans)glycosidases"/>
    <property type="match status" value="1"/>
</dbReference>
<evidence type="ECO:0000256" key="3">
    <source>
        <dbReference type="ARBA" id="ARBA00030238"/>
    </source>
</evidence>
<dbReference type="EMBL" id="JAUUTY010000002">
    <property type="protein sequence ID" value="KAK1681141.1"/>
    <property type="molecule type" value="Genomic_DNA"/>
</dbReference>